<evidence type="ECO:0000256" key="1">
    <source>
        <dbReference type="ARBA" id="ARBA00023239"/>
    </source>
</evidence>
<dbReference type="InterPro" id="IPR036908">
    <property type="entry name" value="RlpA-like_sf"/>
</dbReference>
<evidence type="ECO:0000313" key="8">
    <source>
        <dbReference type="EMBL" id="MCK9688561.1"/>
    </source>
</evidence>
<dbReference type="InterPro" id="IPR034718">
    <property type="entry name" value="RlpA"/>
</dbReference>
<keyword evidence="6" id="KW-0732">Signal</keyword>
<keyword evidence="9" id="KW-1185">Reference proteome</keyword>
<keyword evidence="3" id="KW-0449">Lipoprotein</keyword>
<keyword evidence="3" id="KW-0564">Palmitate</keyword>
<comment type="function">
    <text evidence="3">Lytic transglycosylase with a strong preference for naked glycan strands that lack stem peptides.</text>
</comment>
<dbReference type="RefSeq" id="WP_275684609.1">
    <property type="nucleotide sequence ID" value="NZ_JAJLJH010000009.1"/>
</dbReference>
<dbReference type="Proteomes" id="UP001139353">
    <property type="component" value="Unassembled WGS sequence"/>
</dbReference>
<feature type="chain" id="PRO_5040937965" description="Endolytic peptidoglycan transglycosylase RlpA" evidence="6">
    <location>
        <begin position="24"/>
        <end position="191"/>
    </location>
</feature>
<dbReference type="GO" id="GO:0000270">
    <property type="term" value="P:peptidoglycan metabolic process"/>
    <property type="evidence" value="ECO:0007669"/>
    <property type="project" value="UniProtKB-UniRule"/>
</dbReference>
<feature type="region of interest" description="Disordered" evidence="5">
    <location>
        <begin position="31"/>
        <end position="56"/>
    </location>
</feature>
<protein>
    <recommendedName>
        <fullName evidence="3">Endolytic peptidoglycan transglycosylase RlpA</fullName>
        <ecNumber evidence="3">4.2.2.-</ecNumber>
    </recommendedName>
</protein>
<dbReference type="Gene3D" id="2.40.40.10">
    <property type="entry name" value="RlpA-like domain"/>
    <property type="match status" value="1"/>
</dbReference>
<dbReference type="CDD" id="cd22268">
    <property type="entry name" value="DPBB_RlpA-like"/>
    <property type="match status" value="1"/>
</dbReference>
<dbReference type="PROSITE" id="PS51257">
    <property type="entry name" value="PROKAR_LIPOPROTEIN"/>
    <property type="match status" value="1"/>
</dbReference>
<dbReference type="GO" id="GO:0005886">
    <property type="term" value="C:plasma membrane"/>
    <property type="evidence" value="ECO:0007669"/>
    <property type="project" value="UniProtKB-SubCell"/>
</dbReference>
<reference evidence="8" key="1">
    <citation type="submission" date="2021-11" db="EMBL/GenBank/DDBJ databases">
        <title>BS-T2-15 a new species belonging to the Comamonadaceae family isolated from the soil of a French oak forest.</title>
        <authorList>
            <person name="Mieszkin S."/>
            <person name="Alain K."/>
        </authorList>
    </citation>
    <scope>NUCLEOTIDE SEQUENCE</scope>
    <source>
        <strain evidence="8">BS-T2-15</strain>
    </source>
</reference>
<keyword evidence="2 3" id="KW-0961">Cell wall biogenesis/degradation</keyword>
<feature type="compositionally biased region" description="Basic and acidic residues" evidence="5">
    <location>
        <begin position="74"/>
        <end position="88"/>
    </location>
</feature>
<feature type="domain" description="RlpA-like protein double-psi beta-barrel" evidence="7">
    <location>
        <begin position="60"/>
        <end position="148"/>
    </location>
</feature>
<dbReference type="EMBL" id="JAJLJH010000009">
    <property type="protein sequence ID" value="MCK9688561.1"/>
    <property type="molecule type" value="Genomic_DNA"/>
</dbReference>
<gene>
    <name evidence="3" type="primary">rlpA</name>
    <name evidence="8" type="ORF">LPC04_22865</name>
</gene>
<evidence type="ECO:0000256" key="2">
    <source>
        <dbReference type="ARBA" id="ARBA00023316"/>
    </source>
</evidence>
<comment type="subcellular location">
    <subcellularLocation>
        <location evidence="3">Cell membrane</location>
        <topology evidence="3">Lipid-anchor</topology>
    </subcellularLocation>
</comment>
<sequence>MSARSRTAAAACAAIAAAACAHATSNLPPRDAARPVAASAPQQAASHARPRLDLSGRTRVGKASFYAGKFNGRKMADGSRMDPRDDSAASKTLPLGTTAKVTNLETGESAVVTIRDRGPHVKGRIVDLTPATAEKVGLDRHEGVSKVAVTPISVPPSDQHVTTPDTVPDAPAAASVAAGHRRSDRVLKANR</sequence>
<comment type="similarity">
    <text evidence="3 4">Belongs to the RlpA family.</text>
</comment>
<keyword evidence="1 3" id="KW-0456">Lyase</keyword>
<dbReference type="SUPFAM" id="SSF50685">
    <property type="entry name" value="Barwin-like endoglucanases"/>
    <property type="match status" value="1"/>
</dbReference>
<evidence type="ECO:0000256" key="3">
    <source>
        <dbReference type="HAMAP-Rule" id="MF_02071"/>
    </source>
</evidence>
<dbReference type="InterPro" id="IPR012997">
    <property type="entry name" value="RplA"/>
</dbReference>
<evidence type="ECO:0000313" key="9">
    <source>
        <dbReference type="Proteomes" id="UP001139353"/>
    </source>
</evidence>
<dbReference type="GO" id="GO:0008932">
    <property type="term" value="F:lytic endotransglycosylase activity"/>
    <property type="evidence" value="ECO:0007669"/>
    <property type="project" value="UniProtKB-UniRule"/>
</dbReference>
<evidence type="ECO:0000256" key="5">
    <source>
        <dbReference type="SAM" id="MobiDB-lite"/>
    </source>
</evidence>
<keyword evidence="3" id="KW-1003">Cell membrane</keyword>
<feature type="region of interest" description="Disordered" evidence="5">
    <location>
        <begin position="152"/>
        <end position="191"/>
    </location>
</feature>
<accession>A0A9X2C2C0</accession>
<dbReference type="Pfam" id="PF03330">
    <property type="entry name" value="DPBB_1"/>
    <property type="match status" value="1"/>
</dbReference>
<dbReference type="GO" id="GO:0071555">
    <property type="term" value="P:cell wall organization"/>
    <property type="evidence" value="ECO:0007669"/>
    <property type="project" value="UniProtKB-KW"/>
</dbReference>
<evidence type="ECO:0000256" key="6">
    <source>
        <dbReference type="SAM" id="SignalP"/>
    </source>
</evidence>
<feature type="region of interest" description="Disordered" evidence="5">
    <location>
        <begin position="72"/>
        <end position="91"/>
    </location>
</feature>
<proteinExistence type="inferred from homology"/>
<feature type="signal peptide" evidence="6">
    <location>
        <begin position="1"/>
        <end position="23"/>
    </location>
</feature>
<dbReference type="PANTHER" id="PTHR34183:SF8">
    <property type="entry name" value="ENDOLYTIC PEPTIDOGLYCAN TRANSGLYCOSYLASE RLPA-RELATED"/>
    <property type="match status" value="1"/>
</dbReference>
<comment type="caution">
    <text evidence="8">The sequence shown here is derived from an EMBL/GenBank/DDBJ whole genome shotgun (WGS) entry which is preliminary data.</text>
</comment>
<dbReference type="NCBIfam" id="TIGR00413">
    <property type="entry name" value="rlpA"/>
    <property type="match status" value="1"/>
</dbReference>
<feature type="compositionally biased region" description="Low complexity" evidence="5">
    <location>
        <begin position="161"/>
        <end position="178"/>
    </location>
</feature>
<dbReference type="EC" id="4.2.2.-" evidence="3"/>
<organism evidence="8 9">
    <name type="scientific">Scleromatobacter humisilvae</name>
    <dbReference type="NCBI Taxonomy" id="2897159"/>
    <lineage>
        <taxon>Bacteria</taxon>
        <taxon>Pseudomonadati</taxon>
        <taxon>Pseudomonadota</taxon>
        <taxon>Betaproteobacteria</taxon>
        <taxon>Burkholderiales</taxon>
        <taxon>Sphaerotilaceae</taxon>
        <taxon>Scleromatobacter</taxon>
    </lineage>
</organism>
<evidence type="ECO:0000259" key="7">
    <source>
        <dbReference type="Pfam" id="PF03330"/>
    </source>
</evidence>
<dbReference type="PANTHER" id="PTHR34183">
    <property type="entry name" value="ENDOLYTIC PEPTIDOGLYCAN TRANSGLYCOSYLASE RLPA"/>
    <property type="match status" value="1"/>
</dbReference>
<name>A0A9X2C2C0_9BURK</name>
<dbReference type="AlphaFoldDB" id="A0A9X2C2C0"/>
<feature type="compositionally biased region" description="Low complexity" evidence="5">
    <location>
        <begin position="31"/>
        <end position="47"/>
    </location>
</feature>
<evidence type="ECO:0000256" key="4">
    <source>
        <dbReference type="RuleBase" id="RU003495"/>
    </source>
</evidence>
<dbReference type="InterPro" id="IPR009009">
    <property type="entry name" value="RlpA-like_DPBB"/>
</dbReference>
<dbReference type="HAMAP" id="MF_02071">
    <property type="entry name" value="RlpA"/>
    <property type="match status" value="1"/>
</dbReference>
<keyword evidence="3" id="KW-0472">Membrane</keyword>